<proteinExistence type="inferred from homology"/>
<dbReference type="EMBL" id="CAUOFW020008124">
    <property type="protein sequence ID" value="CAK9181669.1"/>
    <property type="molecule type" value="Genomic_DNA"/>
</dbReference>
<gene>
    <name evidence="2" type="ORF">ILEXP_LOCUS51751</name>
</gene>
<dbReference type="AlphaFoldDB" id="A0ABC8ULB9"/>
<evidence type="ECO:0000313" key="2">
    <source>
        <dbReference type="EMBL" id="CAK9181669.1"/>
    </source>
</evidence>
<evidence type="ECO:0000256" key="1">
    <source>
        <dbReference type="ARBA" id="ARBA00006974"/>
    </source>
</evidence>
<dbReference type="PANTHER" id="PTHR31374:SF281">
    <property type="entry name" value="INDOLE-3-ACETIC ACID-INDUCED PROTEIN ARG7-LIKE"/>
    <property type="match status" value="1"/>
</dbReference>
<sequence>MGEKLKRYIVPIRYLSNPIFQQLLEGAAEEYGYPSQKAIVLACNESIFQMFMDSRLSDS</sequence>
<name>A0ABC8ULB9_9AQUA</name>
<dbReference type="Pfam" id="PF02519">
    <property type="entry name" value="Auxin_inducible"/>
    <property type="match status" value="1"/>
</dbReference>
<comment type="similarity">
    <text evidence="1">Belongs to the ARG7 family.</text>
</comment>
<comment type="caution">
    <text evidence="2">The sequence shown here is derived from an EMBL/GenBank/DDBJ whole genome shotgun (WGS) entry which is preliminary data.</text>
</comment>
<protein>
    <recommendedName>
        <fullName evidence="4">Small auxin up regulated protein</fullName>
    </recommendedName>
</protein>
<reference evidence="2 3" key="1">
    <citation type="submission" date="2024-02" db="EMBL/GenBank/DDBJ databases">
        <authorList>
            <person name="Vignale AGUSTIN F."/>
            <person name="Sosa J E."/>
            <person name="Modenutti C."/>
        </authorList>
    </citation>
    <scope>NUCLEOTIDE SEQUENCE [LARGE SCALE GENOMIC DNA]</scope>
</reference>
<dbReference type="Proteomes" id="UP001642360">
    <property type="component" value="Unassembled WGS sequence"/>
</dbReference>
<dbReference type="PANTHER" id="PTHR31374">
    <property type="entry name" value="AUXIN-INDUCED PROTEIN-LIKE-RELATED"/>
    <property type="match status" value="1"/>
</dbReference>
<dbReference type="InterPro" id="IPR003676">
    <property type="entry name" value="SAUR_fam"/>
</dbReference>
<keyword evidence="3" id="KW-1185">Reference proteome</keyword>
<evidence type="ECO:0008006" key="4">
    <source>
        <dbReference type="Google" id="ProtNLM"/>
    </source>
</evidence>
<evidence type="ECO:0000313" key="3">
    <source>
        <dbReference type="Proteomes" id="UP001642360"/>
    </source>
</evidence>
<organism evidence="2 3">
    <name type="scientific">Ilex paraguariensis</name>
    <name type="common">yerba mate</name>
    <dbReference type="NCBI Taxonomy" id="185542"/>
    <lineage>
        <taxon>Eukaryota</taxon>
        <taxon>Viridiplantae</taxon>
        <taxon>Streptophyta</taxon>
        <taxon>Embryophyta</taxon>
        <taxon>Tracheophyta</taxon>
        <taxon>Spermatophyta</taxon>
        <taxon>Magnoliopsida</taxon>
        <taxon>eudicotyledons</taxon>
        <taxon>Gunneridae</taxon>
        <taxon>Pentapetalae</taxon>
        <taxon>asterids</taxon>
        <taxon>campanulids</taxon>
        <taxon>Aquifoliales</taxon>
        <taxon>Aquifoliaceae</taxon>
        <taxon>Ilex</taxon>
    </lineage>
</organism>
<accession>A0ABC8ULB9</accession>